<sequence>MINAVFQRKELVRECGWVCVAAEIRMQNACDVTCTQKIDPTLKSLLHDYEVTRRSRKTGNRIFAKGPDRDTFPQLKRAAESGSGEITAGPSRTFDRLLDPRNPIRCSTNGFTLFLGPFAIIAVSHAPAAGAVAGRAGLTPHVPAIPGAMGPFTHCNIMVFIDREACRTGSFLQLQLDYYKNNY</sequence>
<dbReference type="EMBL" id="BGZK01000109">
    <property type="protein sequence ID" value="GBP19563.1"/>
    <property type="molecule type" value="Genomic_DNA"/>
</dbReference>
<name>A0A4C1TZP9_EUMVA</name>
<comment type="caution">
    <text evidence="1">The sequence shown here is derived from an EMBL/GenBank/DDBJ whole genome shotgun (WGS) entry which is preliminary data.</text>
</comment>
<organism evidence="1 2">
    <name type="scientific">Eumeta variegata</name>
    <name type="common">Bagworm moth</name>
    <name type="synonym">Eumeta japonica</name>
    <dbReference type="NCBI Taxonomy" id="151549"/>
    <lineage>
        <taxon>Eukaryota</taxon>
        <taxon>Metazoa</taxon>
        <taxon>Ecdysozoa</taxon>
        <taxon>Arthropoda</taxon>
        <taxon>Hexapoda</taxon>
        <taxon>Insecta</taxon>
        <taxon>Pterygota</taxon>
        <taxon>Neoptera</taxon>
        <taxon>Endopterygota</taxon>
        <taxon>Lepidoptera</taxon>
        <taxon>Glossata</taxon>
        <taxon>Ditrysia</taxon>
        <taxon>Tineoidea</taxon>
        <taxon>Psychidae</taxon>
        <taxon>Oiketicinae</taxon>
        <taxon>Eumeta</taxon>
    </lineage>
</organism>
<dbReference type="Proteomes" id="UP000299102">
    <property type="component" value="Unassembled WGS sequence"/>
</dbReference>
<dbReference type="AlphaFoldDB" id="A0A4C1TZP9"/>
<accession>A0A4C1TZP9</accession>
<gene>
    <name evidence="1" type="ORF">EVAR_102111_1</name>
</gene>
<evidence type="ECO:0000313" key="2">
    <source>
        <dbReference type="Proteomes" id="UP000299102"/>
    </source>
</evidence>
<reference evidence="1 2" key="1">
    <citation type="journal article" date="2019" name="Commun. Biol.">
        <title>The bagworm genome reveals a unique fibroin gene that provides high tensile strength.</title>
        <authorList>
            <person name="Kono N."/>
            <person name="Nakamura H."/>
            <person name="Ohtoshi R."/>
            <person name="Tomita M."/>
            <person name="Numata K."/>
            <person name="Arakawa K."/>
        </authorList>
    </citation>
    <scope>NUCLEOTIDE SEQUENCE [LARGE SCALE GENOMIC DNA]</scope>
</reference>
<keyword evidence="2" id="KW-1185">Reference proteome</keyword>
<evidence type="ECO:0000313" key="1">
    <source>
        <dbReference type="EMBL" id="GBP19563.1"/>
    </source>
</evidence>
<protein>
    <submittedName>
        <fullName evidence="1">Uncharacterized protein</fullName>
    </submittedName>
</protein>
<proteinExistence type="predicted"/>